<dbReference type="SUPFAM" id="SSF53098">
    <property type="entry name" value="Ribonuclease H-like"/>
    <property type="match status" value="1"/>
</dbReference>
<evidence type="ECO:0000313" key="2">
    <source>
        <dbReference type="EMBL" id="CAL1576055.1"/>
    </source>
</evidence>
<name>A0AAV2JHH6_KNICA</name>
<dbReference type="GO" id="GO:0019915">
    <property type="term" value="P:lipid storage"/>
    <property type="evidence" value="ECO:0007669"/>
    <property type="project" value="InterPro"/>
</dbReference>
<dbReference type="PANTHER" id="PTHR47611:SF3">
    <property type="entry name" value="HAT C-TERMINAL DIMERISATION DOMAIN-CONTAINING PROTEIN"/>
    <property type="match status" value="1"/>
</dbReference>
<sequence>MIRRNPELKVLKAVMLFPTIERMAVTPQGRAVTPLICHLRYLAYVPVFLLSLLPEPLKQGLVRLALGGIRGLDPTILQPTVGLLSGDCAANAIYKDRYFTAETKEKVKKMLLEKLKNQLQCDSPDESVPVPEGERTVARGNNSLLDMYDEIIQENTEGAGRQEKMHVEVQFQTYISEATLPMKTQTLTPLDFWAKNKSRFPDLAQIARKYLSAPCTSVDSERLFSAAANVMDEKRNRLGCEKAEMIPLIRPELA</sequence>
<dbReference type="Proteomes" id="UP001497482">
    <property type="component" value="Chromosome 12"/>
</dbReference>
<dbReference type="InterPro" id="IPR012337">
    <property type="entry name" value="RNaseH-like_sf"/>
</dbReference>
<dbReference type="Pfam" id="PF05699">
    <property type="entry name" value="Dimer_Tnp_hAT"/>
    <property type="match status" value="1"/>
</dbReference>
<dbReference type="GO" id="GO:0005811">
    <property type="term" value="C:lipid droplet"/>
    <property type="evidence" value="ECO:0007669"/>
    <property type="project" value="InterPro"/>
</dbReference>
<dbReference type="InterPro" id="IPR019363">
    <property type="entry name" value="LDAH"/>
</dbReference>
<feature type="domain" description="HAT C-terminal dimerisation" evidence="1">
    <location>
        <begin position="172"/>
        <end position="246"/>
    </location>
</feature>
<organism evidence="2 3">
    <name type="scientific">Knipowitschia caucasica</name>
    <name type="common">Caucasian dwarf goby</name>
    <name type="synonym">Pomatoschistus caucasicus</name>
    <dbReference type="NCBI Taxonomy" id="637954"/>
    <lineage>
        <taxon>Eukaryota</taxon>
        <taxon>Metazoa</taxon>
        <taxon>Chordata</taxon>
        <taxon>Craniata</taxon>
        <taxon>Vertebrata</taxon>
        <taxon>Euteleostomi</taxon>
        <taxon>Actinopterygii</taxon>
        <taxon>Neopterygii</taxon>
        <taxon>Teleostei</taxon>
        <taxon>Neoteleostei</taxon>
        <taxon>Acanthomorphata</taxon>
        <taxon>Gobiaria</taxon>
        <taxon>Gobiiformes</taxon>
        <taxon>Gobioidei</taxon>
        <taxon>Gobiidae</taxon>
        <taxon>Gobiinae</taxon>
        <taxon>Knipowitschia</taxon>
    </lineage>
</organism>
<dbReference type="EMBL" id="OZ035834">
    <property type="protein sequence ID" value="CAL1576055.1"/>
    <property type="molecule type" value="Genomic_DNA"/>
</dbReference>
<keyword evidence="3" id="KW-1185">Reference proteome</keyword>
<reference evidence="2 3" key="1">
    <citation type="submission" date="2024-04" db="EMBL/GenBank/DDBJ databases">
        <authorList>
            <person name="Waldvogel A.-M."/>
            <person name="Schoenle A."/>
        </authorList>
    </citation>
    <scope>NUCLEOTIDE SEQUENCE [LARGE SCALE GENOMIC DNA]</scope>
</reference>
<accession>A0AAV2JHH6</accession>
<dbReference type="AlphaFoldDB" id="A0AAV2JHH6"/>
<dbReference type="InterPro" id="IPR008906">
    <property type="entry name" value="HATC_C_dom"/>
</dbReference>
<dbReference type="Pfam" id="PF10230">
    <property type="entry name" value="LIDHydrolase"/>
    <property type="match status" value="1"/>
</dbReference>
<proteinExistence type="predicted"/>
<evidence type="ECO:0000313" key="3">
    <source>
        <dbReference type="Proteomes" id="UP001497482"/>
    </source>
</evidence>
<dbReference type="GO" id="GO:0046983">
    <property type="term" value="F:protein dimerization activity"/>
    <property type="evidence" value="ECO:0007669"/>
    <property type="project" value="InterPro"/>
</dbReference>
<evidence type="ECO:0000259" key="1">
    <source>
        <dbReference type="Pfam" id="PF05699"/>
    </source>
</evidence>
<dbReference type="PANTHER" id="PTHR47611">
    <property type="entry name" value="HAT DIMERISATION DOMAIN, C-TERMINAL"/>
    <property type="match status" value="1"/>
</dbReference>
<dbReference type="GO" id="GO:0016298">
    <property type="term" value="F:lipase activity"/>
    <property type="evidence" value="ECO:0007669"/>
    <property type="project" value="InterPro"/>
</dbReference>
<protein>
    <recommendedName>
        <fullName evidence="1">HAT C-terminal dimerisation domain-containing protein</fullName>
    </recommendedName>
</protein>
<gene>
    <name evidence="2" type="ORF">KC01_LOCUS7514</name>
</gene>